<dbReference type="AlphaFoldDB" id="A0A8B8IHJ5"/>
<dbReference type="InterPro" id="IPR039781">
    <property type="entry name" value="Rad21/Rec8-like"/>
</dbReference>
<name>A0A8B8IHJ5_VANTA</name>
<protein>
    <submittedName>
        <fullName evidence="6">Uncharacterized protein LOC113401018</fullName>
    </submittedName>
</protein>
<feature type="compositionally biased region" description="Basic and acidic residues" evidence="3">
    <location>
        <begin position="592"/>
        <end position="603"/>
    </location>
</feature>
<comment type="subcellular location">
    <subcellularLocation>
        <location evidence="1">Nucleus</location>
    </subcellularLocation>
</comment>
<dbReference type="OrthoDB" id="10071381at2759"/>
<dbReference type="Proteomes" id="UP001652626">
    <property type="component" value="Chromosome 10"/>
</dbReference>
<organism evidence="5 6">
    <name type="scientific">Vanessa tameamea</name>
    <name type="common">Kamehameha butterfly</name>
    <dbReference type="NCBI Taxonomy" id="334116"/>
    <lineage>
        <taxon>Eukaryota</taxon>
        <taxon>Metazoa</taxon>
        <taxon>Ecdysozoa</taxon>
        <taxon>Arthropoda</taxon>
        <taxon>Hexapoda</taxon>
        <taxon>Insecta</taxon>
        <taxon>Pterygota</taxon>
        <taxon>Neoptera</taxon>
        <taxon>Endopterygota</taxon>
        <taxon>Lepidoptera</taxon>
        <taxon>Glossata</taxon>
        <taxon>Ditrysia</taxon>
        <taxon>Papilionoidea</taxon>
        <taxon>Nymphalidae</taxon>
        <taxon>Nymphalinae</taxon>
        <taxon>Vanessa</taxon>
    </lineage>
</organism>
<dbReference type="Pfam" id="PF04825">
    <property type="entry name" value="Rad21_Rec8_N"/>
    <property type="match status" value="1"/>
</dbReference>
<dbReference type="GO" id="GO:1990414">
    <property type="term" value="P:replication-born double-strand break repair via sister chromatid exchange"/>
    <property type="evidence" value="ECO:0007669"/>
    <property type="project" value="TreeGrafter"/>
</dbReference>
<dbReference type="GO" id="GO:0007062">
    <property type="term" value="P:sister chromatid cohesion"/>
    <property type="evidence" value="ECO:0007669"/>
    <property type="project" value="InterPro"/>
</dbReference>
<feature type="compositionally biased region" description="Basic and acidic residues" evidence="3">
    <location>
        <begin position="557"/>
        <end position="566"/>
    </location>
</feature>
<evidence type="ECO:0000313" key="5">
    <source>
        <dbReference type="Proteomes" id="UP001652626"/>
    </source>
</evidence>
<feature type="domain" description="Rad21/Rec8-like protein N-terminal" evidence="4">
    <location>
        <begin position="1"/>
        <end position="103"/>
    </location>
</feature>
<evidence type="ECO:0000256" key="2">
    <source>
        <dbReference type="ARBA" id="ARBA00023242"/>
    </source>
</evidence>
<feature type="region of interest" description="Disordered" evidence="3">
    <location>
        <begin position="557"/>
        <end position="603"/>
    </location>
</feature>
<dbReference type="GO" id="GO:0008278">
    <property type="term" value="C:cohesin complex"/>
    <property type="evidence" value="ECO:0007669"/>
    <property type="project" value="InterPro"/>
</dbReference>
<proteinExistence type="predicted"/>
<sequence>MFYPVESLKRGGRFYLCWVADSWPLRFATITHRQLWSQDIRQICDDLLEVMRNESGRPKNRFSLRLSSQLMRGLVRLYQRKVTVFVGDLCMINALVMKSTNKKIMHETTAHESVMMVNRPELPRLVFEEPVDDDKIEEQIRNSGNVVADLQDITLKEPLLPENRMHLDDGFGELHPDQPLQLLADRTLETMLVQDASATIHSGLDLQDLSTDKSHDKSRRMPHESAQMEQISEHDLSIFRKSVGEELIPGADFDKEIPEIPEFPPPDLPAPETENQLGQRLRESVRPSSLEITENAKEISLEEIVLQELEEEPRMKRRKLKNKLIVDKKIKLSSNFIRSRIENINVDLRCEDGICDIISIYATPNILLNRPAHCGSSLHSNFGYKLSYLFSRNLGTAQRHSADRDIEEVVAQRTRPTASCHMRSILEKIDEETEPVDKRVPSARHEFDVSKEINITDPNIVQDEIQVPGAPGQEIMDISDLPTQRVFAMSQKRTSENAPSPKRQRRGGYVSYRLSQQTELEVYNTEVNKENIPHNRQQDAERITAMLVEAGLADIQEQEKTTDVETRNPVMLTQRSRKNGSETSETPLGSLDRTKVSLGDSEKTTDSKRFIREEWGTQGTMHKIYKCIKKGVKPLDLHYLVTKGPIISGHRRVIAARCFTSMLKLKQHGFINIVKDSNTYEIKDIALGSKIISSKKQD</sequence>
<dbReference type="PANTHER" id="PTHR12585:SF27">
    <property type="entry name" value="MEIOTIC RECOMBINATION PROTEIN REC8 HOMOLOG"/>
    <property type="match status" value="1"/>
</dbReference>
<dbReference type="OMA" id="KQHGFIN"/>
<accession>A0A8B8IHJ5</accession>
<feature type="compositionally biased region" description="Basic and acidic residues" evidence="3">
    <location>
        <begin position="210"/>
        <end position="223"/>
    </location>
</feature>
<evidence type="ECO:0000256" key="1">
    <source>
        <dbReference type="ARBA" id="ARBA00004123"/>
    </source>
</evidence>
<keyword evidence="2" id="KW-0539">Nucleus</keyword>
<feature type="region of interest" description="Disordered" evidence="3">
    <location>
        <begin position="207"/>
        <end position="230"/>
    </location>
</feature>
<dbReference type="RefSeq" id="XP_026496548.2">
    <property type="nucleotide sequence ID" value="XM_026640763.2"/>
</dbReference>
<evidence type="ECO:0000259" key="4">
    <source>
        <dbReference type="Pfam" id="PF04825"/>
    </source>
</evidence>
<evidence type="ECO:0000256" key="3">
    <source>
        <dbReference type="SAM" id="MobiDB-lite"/>
    </source>
</evidence>
<evidence type="ECO:0000313" key="6">
    <source>
        <dbReference type="RefSeq" id="XP_026496548.2"/>
    </source>
</evidence>
<dbReference type="GO" id="GO:0003682">
    <property type="term" value="F:chromatin binding"/>
    <property type="evidence" value="ECO:0007669"/>
    <property type="project" value="TreeGrafter"/>
</dbReference>
<dbReference type="GO" id="GO:0005634">
    <property type="term" value="C:nucleus"/>
    <property type="evidence" value="ECO:0007669"/>
    <property type="project" value="UniProtKB-SubCell"/>
</dbReference>
<dbReference type="PANTHER" id="PTHR12585">
    <property type="entry name" value="SCC1 / RAD21 FAMILY MEMBER"/>
    <property type="match status" value="1"/>
</dbReference>
<keyword evidence="5" id="KW-1185">Reference proteome</keyword>
<reference evidence="6" key="1">
    <citation type="submission" date="2025-08" db="UniProtKB">
        <authorList>
            <consortium name="RefSeq"/>
        </authorList>
    </citation>
    <scope>IDENTIFICATION</scope>
    <source>
        <tissue evidence="6">Whole body</tissue>
    </source>
</reference>
<dbReference type="GeneID" id="113401018"/>
<dbReference type="InterPro" id="IPR006910">
    <property type="entry name" value="Rad21_Rec8_N"/>
</dbReference>
<gene>
    <name evidence="6" type="primary">LOC113401018</name>
</gene>